<accession>A0ABR1J909</accession>
<keyword evidence="3" id="KW-1185">Reference proteome</keyword>
<organism evidence="2 3">
    <name type="scientific">Marasmiellus scandens</name>
    <dbReference type="NCBI Taxonomy" id="2682957"/>
    <lineage>
        <taxon>Eukaryota</taxon>
        <taxon>Fungi</taxon>
        <taxon>Dikarya</taxon>
        <taxon>Basidiomycota</taxon>
        <taxon>Agaricomycotina</taxon>
        <taxon>Agaricomycetes</taxon>
        <taxon>Agaricomycetidae</taxon>
        <taxon>Agaricales</taxon>
        <taxon>Marasmiineae</taxon>
        <taxon>Omphalotaceae</taxon>
        <taxon>Marasmiellus</taxon>
    </lineage>
</organism>
<gene>
    <name evidence="2" type="ORF">VKT23_012241</name>
</gene>
<evidence type="ECO:0000256" key="1">
    <source>
        <dbReference type="SAM" id="MobiDB-lite"/>
    </source>
</evidence>
<reference evidence="2 3" key="1">
    <citation type="submission" date="2024-01" db="EMBL/GenBank/DDBJ databases">
        <title>A draft genome for the cacao thread blight pathogen Marasmiellus scandens.</title>
        <authorList>
            <person name="Baruah I.K."/>
            <person name="Leung J."/>
            <person name="Bukari Y."/>
            <person name="Amoako-Attah I."/>
            <person name="Meinhardt L.W."/>
            <person name="Bailey B.A."/>
            <person name="Cohen S.P."/>
        </authorList>
    </citation>
    <scope>NUCLEOTIDE SEQUENCE [LARGE SCALE GENOMIC DNA]</scope>
    <source>
        <strain evidence="2 3">GH-19</strain>
    </source>
</reference>
<evidence type="ECO:0000313" key="3">
    <source>
        <dbReference type="Proteomes" id="UP001498398"/>
    </source>
</evidence>
<feature type="region of interest" description="Disordered" evidence="1">
    <location>
        <begin position="263"/>
        <end position="284"/>
    </location>
</feature>
<dbReference type="EMBL" id="JBANRG010000029">
    <property type="protein sequence ID" value="KAK7452136.1"/>
    <property type="molecule type" value="Genomic_DNA"/>
</dbReference>
<evidence type="ECO:0000313" key="2">
    <source>
        <dbReference type="EMBL" id="KAK7452136.1"/>
    </source>
</evidence>
<name>A0ABR1J909_9AGAR</name>
<dbReference type="Proteomes" id="UP001498398">
    <property type="component" value="Unassembled WGS sequence"/>
</dbReference>
<feature type="compositionally biased region" description="Basic and acidic residues" evidence="1">
    <location>
        <begin position="268"/>
        <end position="284"/>
    </location>
</feature>
<comment type="caution">
    <text evidence="2">The sequence shown here is derived from an EMBL/GenBank/DDBJ whole genome shotgun (WGS) entry which is preliminary data.</text>
</comment>
<protein>
    <submittedName>
        <fullName evidence="2">Uncharacterized protein</fullName>
    </submittedName>
</protein>
<proteinExistence type="predicted"/>
<sequence>MRSALSSGPLADDEQIFIECGVARWRYSKEKSTYSCIISEPLILLAATVRISLKDGVPLYKRLTAYIDANSTSKNQNGFEAYLVYFFARTFGQGKRLGAVFDFQHSAESTLADYNATLVSLYRLDDDSPLEEHRVILFPGRDYSDSDRNVESEDLDPENVGSYVRDYGPVHIPGSLAEHADGPESIENWLRHRTRTAFCYPSQKTGPDIIFILRLTKPRESRASYIWVAVQAKFCRANKSPNIKTKDLKDAIKSVTPERFYMDEDDKEDYHERDKLADQKSNREHLRDRDRILKAMAELVDREPATGIYGVLRVVATFPQNAKFSAIPETQTSADRYPLASLNREYLMKRLQHITPTRYLAKKDEEDTRARRTDPKAVIPPINSKTIKRLEKITLWTTEKSKVSIETAKLTDIQDQIEYVRIYGGQKWIPPANWRINGKEYKVTLSEFVYDLLRGKYSIKHDDNDPNVVADREEIIQKLVKRTNDRNGVDQEYEDRVLALSKHLNEEGGNIFGGDVTMEEVNTTKGAEMVDTDTVQGMEGVEATGTNRRNLKRKKRSS</sequence>